<evidence type="ECO:0000256" key="2">
    <source>
        <dbReference type="ARBA" id="ARBA00023125"/>
    </source>
</evidence>
<dbReference type="SUPFAM" id="SSF48008">
    <property type="entry name" value="GntR ligand-binding domain-like"/>
    <property type="match status" value="1"/>
</dbReference>
<dbReference type="SMART" id="SM00345">
    <property type="entry name" value="HTH_GNTR"/>
    <property type="match status" value="1"/>
</dbReference>
<dbReference type="RefSeq" id="WP_379571580.1">
    <property type="nucleotide sequence ID" value="NZ_JBHSQK010000110.1"/>
</dbReference>
<accession>A0ABW1IIA2</accession>
<dbReference type="InterPro" id="IPR008920">
    <property type="entry name" value="TF_FadR/GntR_C"/>
</dbReference>
<dbReference type="PANTHER" id="PTHR43537:SF24">
    <property type="entry name" value="GLUCONATE OPERON TRANSCRIPTIONAL REPRESSOR"/>
    <property type="match status" value="1"/>
</dbReference>
<dbReference type="Proteomes" id="UP001596119">
    <property type="component" value="Unassembled WGS sequence"/>
</dbReference>
<keyword evidence="3" id="KW-0804">Transcription</keyword>
<feature type="domain" description="HTH gntR-type" evidence="4">
    <location>
        <begin position="13"/>
        <end position="80"/>
    </location>
</feature>
<dbReference type="Gene3D" id="1.20.120.530">
    <property type="entry name" value="GntR ligand-binding domain-like"/>
    <property type="match status" value="1"/>
</dbReference>
<evidence type="ECO:0000313" key="5">
    <source>
        <dbReference type="EMBL" id="MFC5952571.1"/>
    </source>
</evidence>
<dbReference type="InterPro" id="IPR036388">
    <property type="entry name" value="WH-like_DNA-bd_sf"/>
</dbReference>
<keyword evidence="6" id="KW-1185">Reference proteome</keyword>
<proteinExistence type="predicted"/>
<dbReference type="InterPro" id="IPR000524">
    <property type="entry name" value="Tscrpt_reg_HTH_GntR"/>
</dbReference>
<protein>
    <submittedName>
        <fullName evidence="5">GntR family transcriptional regulator</fullName>
    </submittedName>
</protein>
<organism evidence="5 6">
    <name type="scientific">Pseudonocardia lutea</name>
    <dbReference type="NCBI Taxonomy" id="2172015"/>
    <lineage>
        <taxon>Bacteria</taxon>
        <taxon>Bacillati</taxon>
        <taxon>Actinomycetota</taxon>
        <taxon>Actinomycetes</taxon>
        <taxon>Pseudonocardiales</taxon>
        <taxon>Pseudonocardiaceae</taxon>
        <taxon>Pseudonocardia</taxon>
    </lineage>
</organism>
<dbReference type="SUPFAM" id="SSF46785">
    <property type="entry name" value="Winged helix' DNA-binding domain"/>
    <property type="match status" value="1"/>
</dbReference>
<dbReference type="CDD" id="cd07377">
    <property type="entry name" value="WHTH_GntR"/>
    <property type="match status" value="1"/>
</dbReference>
<dbReference type="Pfam" id="PF00392">
    <property type="entry name" value="GntR"/>
    <property type="match status" value="1"/>
</dbReference>
<dbReference type="EMBL" id="JBHSQK010000110">
    <property type="protein sequence ID" value="MFC5952571.1"/>
    <property type="molecule type" value="Genomic_DNA"/>
</dbReference>
<evidence type="ECO:0000259" key="4">
    <source>
        <dbReference type="PROSITE" id="PS50949"/>
    </source>
</evidence>
<dbReference type="InterPro" id="IPR036390">
    <property type="entry name" value="WH_DNA-bd_sf"/>
</dbReference>
<dbReference type="SMART" id="SM00895">
    <property type="entry name" value="FCD"/>
    <property type="match status" value="1"/>
</dbReference>
<name>A0ABW1IIA2_9PSEU</name>
<dbReference type="InterPro" id="IPR011711">
    <property type="entry name" value="GntR_C"/>
</dbReference>
<gene>
    <name evidence="5" type="ORF">ACFQH9_30350</name>
</gene>
<dbReference type="PROSITE" id="PS50949">
    <property type="entry name" value="HTH_GNTR"/>
    <property type="match status" value="1"/>
</dbReference>
<comment type="caution">
    <text evidence="5">The sequence shown here is derived from an EMBL/GenBank/DDBJ whole genome shotgun (WGS) entry which is preliminary data.</text>
</comment>
<evidence type="ECO:0000313" key="6">
    <source>
        <dbReference type="Proteomes" id="UP001596119"/>
    </source>
</evidence>
<dbReference type="PRINTS" id="PR00035">
    <property type="entry name" value="HTHGNTR"/>
</dbReference>
<dbReference type="Gene3D" id="1.10.10.10">
    <property type="entry name" value="Winged helix-like DNA-binding domain superfamily/Winged helix DNA-binding domain"/>
    <property type="match status" value="1"/>
</dbReference>
<dbReference type="PANTHER" id="PTHR43537">
    <property type="entry name" value="TRANSCRIPTIONAL REGULATOR, GNTR FAMILY"/>
    <property type="match status" value="1"/>
</dbReference>
<keyword evidence="1" id="KW-0805">Transcription regulation</keyword>
<dbReference type="Pfam" id="PF07729">
    <property type="entry name" value="FCD"/>
    <property type="match status" value="1"/>
</dbReference>
<sequence>MNDSVLRIERPHEMVRNQLFRVIRQAILDGILSPGEKLTERRLIELTGTSRTSIREALRQLQAAGLVETSVSRGVQVVTLTTKDVLEIYEVRQALESQAIANFTERADQALVEEACALIQPFENREQTRETVERFEALILRGSGNELLSQILGNLHDRIQVLRNLSMSDPSRWEESHAEYVALVDAIRSRDPERARRATVDHVTAARNAALRALARNENGD</sequence>
<evidence type="ECO:0000256" key="3">
    <source>
        <dbReference type="ARBA" id="ARBA00023163"/>
    </source>
</evidence>
<reference evidence="6" key="1">
    <citation type="journal article" date="2019" name="Int. J. Syst. Evol. Microbiol.">
        <title>The Global Catalogue of Microorganisms (GCM) 10K type strain sequencing project: providing services to taxonomists for standard genome sequencing and annotation.</title>
        <authorList>
            <consortium name="The Broad Institute Genomics Platform"/>
            <consortium name="The Broad Institute Genome Sequencing Center for Infectious Disease"/>
            <person name="Wu L."/>
            <person name="Ma J."/>
        </authorList>
    </citation>
    <scope>NUCLEOTIDE SEQUENCE [LARGE SCALE GENOMIC DNA]</scope>
    <source>
        <strain evidence="6">CGMCC 4.7397</strain>
    </source>
</reference>
<keyword evidence="2" id="KW-0238">DNA-binding</keyword>
<evidence type="ECO:0000256" key="1">
    <source>
        <dbReference type="ARBA" id="ARBA00023015"/>
    </source>
</evidence>